<dbReference type="InterPro" id="IPR008906">
    <property type="entry name" value="HATC_C_dom"/>
</dbReference>
<feature type="non-terminal residue" evidence="3">
    <location>
        <position position="1"/>
    </location>
</feature>
<name>A0A0B6Z7F0_9EUPU</name>
<feature type="non-terminal residue" evidence="3">
    <location>
        <position position="153"/>
    </location>
</feature>
<dbReference type="GO" id="GO:0046983">
    <property type="term" value="F:protein dimerization activity"/>
    <property type="evidence" value="ECO:0007669"/>
    <property type="project" value="InterPro"/>
</dbReference>
<evidence type="ECO:0000256" key="1">
    <source>
        <dbReference type="SAM" id="MobiDB-lite"/>
    </source>
</evidence>
<dbReference type="Pfam" id="PF05699">
    <property type="entry name" value="Dimer_Tnp_hAT"/>
    <property type="match status" value="1"/>
</dbReference>
<proteinExistence type="predicted"/>
<dbReference type="InterPro" id="IPR012337">
    <property type="entry name" value="RNaseH-like_sf"/>
</dbReference>
<dbReference type="PANTHER" id="PTHR47611:SF3">
    <property type="entry name" value="HAT C-TERMINAL DIMERISATION DOMAIN-CONTAINING PROTEIN"/>
    <property type="match status" value="1"/>
</dbReference>
<sequence length="153" mass="17195">FKQFGFSDDEAVVKVKEFVKSDLSKVVDSTERKRATSGESDALIGADGAGSPELGEDSIWEELDKQHRSSKKVLPMSAAITELQQYSEEAKLDRKENPLEWWKTRAHVYPKLSTLAKKNLSVVATSVPSERMFSKAGQIISERRSRIKPSKMH</sequence>
<protein>
    <recommendedName>
        <fullName evidence="2">HAT C-terminal dimerisation domain-containing protein</fullName>
    </recommendedName>
</protein>
<gene>
    <name evidence="3" type="primary">ORF52001</name>
</gene>
<feature type="domain" description="HAT C-terminal dimerisation" evidence="2">
    <location>
        <begin position="82"/>
        <end position="150"/>
    </location>
</feature>
<dbReference type="AlphaFoldDB" id="A0A0B6Z7F0"/>
<dbReference type="SUPFAM" id="SSF53098">
    <property type="entry name" value="Ribonuclease H-like"/>
    <property type="match status" value="1"/>
</dbReference>
<dbReference type="PANTHER" id="PTHR47611">
    <property type="entry name" value="HAT DIMERISATION DOMAIN, C-TERMINAL"/>
    <property type="match status" value="1"/>
</dbReference>
<feature type="compositionally biased region" description="Basic and acidic residues" evidence="1">
    <location>
        <begin position="27"/>
        <end position="36"/>
    </location>
</feature>
<evidence type="ECO:0000313" key="3">
    <source>
        <dbReference type="EMBL" id="CEK64514.1"/>
    </source>
</evidence>
<feature type="region of interest" description="Disordered" evidence="1">
    <location>
        <begin position="27"/>
        <end position="55"/>
    </location>
</feature>
<dbReference type="EMBL" id="HACG01017649">
    <property type="protein sequence ID" value="CEK64514.1"/>
    <property type="molecule type" value="Transcribed_RNA"/>
</dbReference>
<reference evidence="3" key="1">
    <citation type="submission" date="2014-12" db="EMBL/GenBank/DDBJ databases">
        <title>Insight into the proteome of Arion vulgaris.</title>
        <authorList>
            <person name="Aradska J."/>
            <person name="Bulat T."/>
            <person name="Smidak R."/>
            <person name="Sarate P."/>
            <person name="Gangsoo J."/>
            <person name="Sialana F."/>
            <person name="Bilban M."/>
            <person name="Lubec G."/>
        </authorList>
    </citation>
    <scope>NUCLEOTIDE SEQUENCE</scope>
    <source>
        <tissue evidence="3">Skin</tissue>
    </source>
</reference>
<evidence type="ECO:0000259" key="2">
    <source>
        <dbReference type="Pfam" id="PF05699"/>
    </source>
</evidence>
<accession>A0A0B6Z7F0</accession>
<organism evidence="3">
    <name type="scientific">Arion vulgaris</name>
    <dbReference type="NCBI Taxonomy" id="1028688"/>
    <lineage>
        <taxon>Eukaryota</taxon>
        <taxon>Metazoa</taxon>
        <taxon>Spiralia</taxon>
        <taxon>Lophotrochozoa</taxon>
        <taxon>Mollusca</taxon>
        <taxon>Gastropoda</taxon>
        <taxon>Heterobranchia</taxon>
        <taxon>Euthyneura</taxon>
        <taxon>Panpulmonata</taxon>
        <taxon>Eupulmonata</taxon>
        <taxon>Stylommatophora</taxon>
        <taxon>Helicina</taxon>
        <taxon>Arionoidea</taxon>
        <taxon>Arionidae</taxon>
        <taxon>Arion</taxon>
    </lineage>
</organism>